<protein>
    <submittedName>
        <fullName evidence="2">RNase III inhibitor</fullName>
    </submittedName>
</protein>
<dbReference type="InterPro" id="IPR043472">
    <property type="entry name" value="Macro_dom-like"/>
</dbReference>
<proteinExistence type="predicted"/>
<reference evidence="2 3" key="1">
    <citation type="journal article" date="2020" name="Microorganisms">
        <title>Osmotic Adaptation and Compatible Solute Biosynthesis of Phototrophic Bacteria as Revealed from Genome Analyses.</title>
        <authorList>
            <person name="Imhoff J.F."/>
            <person name="Rahn T."/>
            <person name="Kunzel S."/>
            <person name="Keller A."/>
            <person name="Neulinger S.C."/>
        </authorList>
    </citation>
    <scope>NUCLEOTIDE SEQUENCE [LARGE SCALE GENOMIC DNA]</scope>
    <source>
        <strain evidence="2 3">DSM 15116</strain>
    </source>
</reference>
<organism evidence="2 3">
    <name type="scientific">Halorhodospira neutriphila</name>
    <dbReference type="NCBI Taxonomy" id="168379"/>
    <lineage>
        <taxon>Bacteria</taxon>
        <taxon>Pseudomonadati</taxon>
        <taxon>Pseudomonadota</taxon>
        <taxon>Gammaproteobacteria</taxon>
        <taxon>Chromatiales</taxon>
        <taxon>Ectothiorhodospiraceae</taxon>
        <taxon>Halorhodospira</taxon>
    </lineage>
</organism>
<dbReference type="SUPFAM" id="SSF52949">
    <property type="entry name" value="Macro domain-like"/>
    <property type="match status" value="1"/>
</dbReference>
<dbReference type="RefSeq" id="WP_200257616.1">
    <property type="nucleotide sequence ID" value="NZ_NRSH01000043.1"/>
</dbReference>
<evidence type="ECO:0000259" key="1">
    <source>
        <dbReference type="PROSITE" id="PS51154"/>
    </source>
</evidence>
<dbReference type="InterPro" id="IPR002589">
    <property type="entry name" value="Macro_dom"/>
</dbReference>
<dbReference type="PROSITE" id="PS51154">
    <property type="entry name" value="MACRO"/>
    <property type="match status" value="1"/>
</dbReference>
<sequence length="183" mass="19055">MAYQLAGLRIEAVVGDIAAQGDCDAVVNAANAELMPGGGVAGALHRAAGPQLAEACRPLAPIEPGQAVTTGGYGLPNPHVIHCLGPVYGVDEPGERLLADCYRNALAEAEAHRLASVAFPAISTGAFGFPMERAARVAVGAIREAAPQLGHLQRLRFVLADEPARRIHEQVLGELAEQQEEPS</sequence>
<dbReference type="Pfam" id="PF01661">
    <property type="entry name" value="Macro"/>
    <property type="match status" value="1"/>
</dbReference>
<dbReference type="SMART" id="SM00506">
    <property type="entry name" value="A1pp"/>
    <property type="match status" value="1"/>
</dbReference>
<dbReference type="Gene3D" id="3.40.220.10">
    <property type="entry name" value="Leucine Aminopeptidase, subunit E, domain 1"/>
    <property type="match status" value="1"/>
</dbReference>
<accession>A0ABS1E5Q9</accession>
<dbReference type="Proteomes" id="UP000738126">
    <property type="component" value="Unassembled WGS sequence"/>
</dbReference>
<gene>
    <name evidence="2" type="ORF">CKO13_05275</name>
</gene>
<dbReference type="PANTHER" id="PTHR11106:SF27">
    <property type="entry name" value="MACRO DOMAIN-CONTAINING PROTEIN"/>
    <property type="match status" value="1"/>
</dbReference>
<evidence type="ECO:0000313" key="3">
    <source>
        <dbReference type="Proteomes" id="UP000738126"/>
    </source>
</evidence>
<comment type="caution">
    <text evidence="2">The sequence shown here is derived from an EMBL/GenBank/DDBJ whole genome shotgun (WGS) entry which is preliminary data.</text>
</comment>
<evidence type="ECO:0000313" key="2">
    <source>
        <dbReference type="EMBL" id="MBK1726442.1"/>
    </source>
</evidence>
<name>A0ABS1E5Q9_9GAMM</name>
<dbReference type="EMBL" id="NRSH01000043">
    <property type="protein sequence ID" value="MBK1726442.1"/>
    <property type="molecule type" value="Genomic_DNA"/>
</dbReference>
<feature type="domain" description="Macro" evidence="1">
    <location>
        <begin position="1"/>
        <end position="176"/>
    </location>
</feature>
<dbReference type="PANTHER" id="PTHR11106">
    <property type="entry name" value="GANGLIOSIDE INDUCED DIFFERENTIATION ASSOCIATED PROTEIN 2-RELATED"/>
    <property type="match status" value="1"/>
</dbReference>
<keyword evidence="3" id="KW-1185">Reference proteome</keyword>